<gene>
    <name evidence="1" type="ORF">ODALV1_LOCUS28461</name>
</gene>
<keyword evidence="2" id="KW-1185">Reference proteome</keyword>
<dbReference type="EMBL" id="CAXLJM020000141">
    <property type="protein sequence ID" value="CAL8140861.1"/>
    <property type="molecule type" value="Genomic_DNA"/>
</dbReference>
<organism evidence="1 2">
    <name type="scientific">Orchesella dallaii</name>
    <dbReference type="NCBI Taxonomy" id="48710"/>
    <lineage>
        <taxon>Eukaryota</taxon>
        <taxon>Metazoa</taxon>
        <taxon>Ecdysozoa</taxon>
        <taxon>Arthropoda</taxon>
        <taxon>Hexapoda</taxon>
        <taxon>Collembola</taxon>
        <taxon>Entomobryomorpha</taxon>
        <taxon>Entomobryoidea</taxon>
        <taxon>Orchesellidae</taxon>
        <taxon>Orchesellinae</taxon>
        <taxon>Orchesella</taxon>
    </lineage>
</organism>
<sequence>MDNNSNSSNWSQNCHISGITVLTSSTHSVLSLDDRPNCSIKPMVPGLVRRPFDSGSKNRFHGRIILDRIWN</sequence>
<protein>
    <submittedName>
        <fullName evidence="1">Uncharacterized protein</fullName>
    </submittedName>
</protein>
<dbReference type="Proteomes" id="UP001642540">
    <property type="component" value="Unassembled WGS sequence"/>
</dbReference>
<evidence type="ECO:0000313" key="1">
    <source>
        <dbReference type="EMBL" id="CAL8140861.1"/>
    </source>
</evidence>
<accession>A0ABP1S155</accession>
<proteinExistence type="predicted"/>
<evidence type="ECO:0000313" key="2">
    <source>
        <dbReference type="Proteomes" id="UP001642540"/>
    </source>
</evidence>
<comment type="caution">
    <text evidence="1">The sequence shown here is derived from an EMBL/GenBank/DDBJ whole genome shotgun (WGS) entry which is preliminary data.</text>
</comment>
<name>A0ABP1S155_9HEXA</name>
<reference evidence="1 2" key="1">
    <citation type="submission" date="2024-08" db="EMBL/GenBank/DDBJ databases">
        <authorList>
            <person name="Cucini C."/>
            <person name="Frati F."/>
        </authorList>
    </citation>
    <scope>NUCLEOTIDE SEQUENCE [LARGE SCALE GENOMIC DNA]</scope>
</reference>